<organism evidence="2 3">
    <name type="scientific">Rhodococcus triatomae</name>
    <dbReference type="NCBI Taxonomy" id="300028"/>
    <lineage>
        <taxon>Bacteria</taxon>
        <taxon>Bacillati</taxon>
        <taxon>Actinomycetota</taxon>
        <taxon>Actinomycetes</taxon>
        <taxon>Mycobacteriales</taxon>
        <taxon>Nocardiaceae</taxon>
        <taxon>Rhodococcus</taxon>
    </lineage>
</organism>
<dbReference type="Proteomes" id="UP000183263">
    <property type="component" value="Unassembled WGS sequence"/>
</dbReference>
<feature type="compositionally biased region" description="Gly residues" evidence="1">
    <location>
        <begin position="16"/>
        <end position="28"/>
    </location>
</feature>
<sequence length="170" mass="17409">MENGMPSNGQSTTGNPGNGLTGTGGAGTAAGAQAFTFPLPGNSSAASTTPASTTSGSHTAPATEESPSSSATFASEHSRDLEARGRTIMRRDAMGVAGVRTAGRLAHAELVAEHLASGRNRPVDPFSDNDEMLEMLGDYLEAAGFERPEIHAKLGGQSIVVDLRSPARRS</sequence>
<feature type="compositionally biased region" description="Basic and acidic residues" evidence="1">
    <location>
        <begin position="76"/>
        <end position="86"/>
    </location>
</feature>
<dbReference type="EMBL" id="FNDN01000001">
    <property type="protein sequence ID" value="SDH14854.1"/>
    <property type="molecule type" value="Genomic_DNA"/>
</dbReference>
<dbReference type="OrthoDB" id="4467547at2"/>
<feature type="region of interest" description="Disordered" evidence="1">
    <location>
        <begin position="1"/>
        <end position="86"/>
    </location>
</feature>
<proteinExistence type="predicted"/>
<name>A0A1G8A1Q1_9NOCA</name>
<feature type="compositionally biased region" description="Low complexity" evidence="1">
    <location>
        <begin position="43"/>
        <end position="75"/>
    </location>
</feature>
<feature type="compositionally biased region" description="Polar residues" evidence="1">
    <location>
        <begin position="1"/>
        <end position="11"/>
    </location>
</feature>
<evidence type="ECO:0000256" key="1">
    <source>
        <dbReference type="SAM" id="MobiDB-lite"/>
    </source>
</evidence>
<keyword evidence="3" id="KW-1185">Reference proteome</keyword>
<reference evidence="2 3" key="1">
    <citation type="submission" date="2016-10" db="EMBL/GenBank/DDBJ databases">
        <authorList>
            <person name="de Groot N.N."/>
        </authorList>
    </citation>
    <scope>NUCLEOTIDE SEQUENCE [LARGE SCALE GENOMIC DNA]</scope>
    <source>
        <strain evidence="2 3">DSM 44892</strain>
    </source>
</reference>
<gene>
    <name evidence="2" type="ORF">SAMN05444695_101294</name>
</gene>
<evidence type="ECO:0000313" key="2">
    <source>
        <dbReference type="EMBL" id="SDH14854.1"/>
    </source>
</evidence>
<evidence type="ECO:0000313" key="3">
    <source>
        <dbReference type="Proteomes" id="UP000183263"/>
    </source>
</evidence>
<protein>
    <submittedName>
        <fullName evidence="2">Uncharacterized protein</fullName>
    </submittedName>
</protein>
<accession>A0A1G8A1Q1</accession>
<dbReference type="AlphaFoldDB" id="A0A1G8A1Q1"/>
<dbReference type="RefSeq" id="WP_072737989.1">
    <property type="nucleotide sequence ID" value="NZ_CP048813.1"/>
</dbReference>